<evidence type="ECO:0000313" key="3">
    <source>
        <dbReference type="Proteomes" id="UP001626550"/>
    </source>
</evidence>
<proteinExistence type="predicted"/>
<keyword evidence="3" id="KW-1185">Reference proteome</keyword>
<name>A0ABD2QG57_9PLAT</name>
<evidence type="ECO:0000256" key="1">
    <source>
        <dbReference type="SAM" id="MobiDB-lite"/>
    </source>
</evidence>
<gene>
    <name evidence="2" type="ORF">Ciccas_003995</name>
</gene>
<evidence type="ECO:0000313" key="2">
    <source>
        <dbReference type="EMBL" id="KAL3317346.1"/>
    </source>
</evidence>
<protein>
    <submittedName>
        <fullName evidence="2">Uncharacterized protein</fullName>
    </submittedName>
</protein>
<feature type="region of interest" description="Disordered" evidence="1">
    <location>
        <begin position="27"/>
        <end position="60"/>
    </location>
</feature>
<feature type="compositionally biased region" description="Acidic residues" evidence="1">
    <location>
        <begin position="49"/>
        <end position="59"/>
    </location>
</feature>
<dbReference type="EMBL" id="JBJKFK010000397">
    <property type="protein sequence ID" value="KAL3317346.1"/>
    <property type="molecule type" value="Genomic_DNA"/>
</dbReference>
<dbReference type="AlphaFoldDB" id="A0ABD2QG57"/>
<organism evidence="2 3">
    <name type="scientific">Cichlidogyrus casuarinus</name>
    <dbReference type="NCBI Taxonomy" id="1844966"/>
    <lineage>
        <taxon>Eukaryota</taxon>
        <taxon>Metazoa</taxon>
        <taxon>Spiralia</taxon>
        <taxon>Lophotrochozoa</taxon>
        <taxon>Platyhelminthes</taxon>
        <taxon>Monogenea</taxon>
        <taxon>Monopisthocotylea</taxon>
        <taxon>Dactylogyridea</taxon>
        <taxon>Ancyrocephalidae</taxon>
        <taxon>Cichlidogyrus</taxon>
    </lineage>
</organism>
<reference evidence="2 3" key="1">
    <citation type="submission" date="2024-11" db="EMBL/GenBank/DDBJ databases">
        <title>Adaptive evolution of stress response genes in parasites aligns with host niche diversity.</title>
        <authorList>
            <person name="Hahn C."/>
            <person name="Resl P."/>
        </authorList>
    </citation>
    <scope>NUCLEOTIDE SEQUENCE [LARGE SCALE GENOMIC DNA]</scope>
    <source>
        <strain evidence="2">EGGRZ-B1_66</strain>
        <tissue evidence="2">Body</tissue>
    </source>
</reference>
<dbReference type="Proteomes" id="UP001626550">
    <property type="component" value="Unassembled WGS sequence"/>
</dbReference>
<comment type="caution">
    <text evidence="2">The sequence shown here is derived from an EMBL/GenBank/DDBJ whole genome shotgun (WGS) entry which is preliminary data.</text>
</comment>
<sequence length="73" mass="7905">MKKRTSSLSDLDNTVCNLPISDVLPILDAEDDPASDVSSHSDLSVNISDSDDDEDEDDQVSVSRMIAGLILIR</sequence>
<accession>A0ABD2QG57</accession>
<feature type="compositionally biased region" description="Polar residues" evidence="1">
    <location>
        <begin position="36"/>
        <end position="47"/>
    </location>
</feature>